<dbReference type="PANTHER" id="PTHR11409:SF43">
    <property type="entry name" value="ADENOSINE DEAMINASE"/>
    <property type="match status" value="1"/>
</dbReference>
<keyword evidence="5" id="KW-0378">Hydrolase</keyword>
<evidence type="ECO:0000256" key="4">
    <source>
        <dbReference type="ARBA" id="ARBA00022723"/>
    </source>
</evidence>
<comment type="similarity">
    <text evidence="2">Belongs to the metallo-dependent hydrolases superfamily. Adenosine and AMP deaminases family.</text>
</comment>
<comment type="cofactor">
    <cofactor evidence="1">
        <name>Zn(2+)</name>
        <dbReference type="ChEBI" id="CHEBI:29105"/>
    </cofactor>
</comment>
<keyword evidence="6" id="KW-0862">Zinc</keyword>
<protein>
    <recommendedName>
        <fullName evidence="3">adenosine deaminase</fullName>
        <ecNumber evidence="3">3.5.4.4</ecNumber>
    </recommendedName>
</protein>
<dbReference type="InterPro" id="IPR032466">
    <property type="entry name" value="Metal_Hydrolase"/>
</dbReference>
<keyword evidence="9" id="KW-1185">Reference proteome</keyword>
<dbReference type="GO" id="GO:0046103">
    <property type="term" value="P:inosine biosynthetic process"/>
    <property type="evidence" value="ECO:0007669"/>
    <property type="project" value="TreeGrafter"/>
</dbReference>
<gene>
    <name evidence="8" type="ORF">DSTB1V02_LOCUS9869</name>
</gene>
<dbReference type="Gene3D" id="3.20.20.140">
    <property type="entry name" value="Metal-dependent hydrolases"/>
    <property type="match status" value="1"/>
</dbReference>
<evidence type="ECO:0000256" key="1">
    <source>
        <dbReference type="ARBA" id="ARBA00001947"/>
    </source>
</evidence>
<dbReference type="OrthoDB" id="272271at2759"/>
<organism evidence="8">
    <name type="scientific">Darwinula stevensoni</name>
    <dbReference type="NCBI Taxonomy" id="69355"/>
    <lineage>
        <taxon>Eukaryota</taxon>
        <taxon>Metazoa</taxon>
        <taxon>Ecdysozoa</taxon>
        <taxon>Arthropoda</taxon>
        <taxon>Crustacea</taxon>
        <taxon>Oligostraca</taxon>
        <taxon>Ostracoda</taxon>
        <taxon>Podocopa</taxon>
        <taxon>Podocopida</taxon>
        <taxon>Darwinulocopina</taxon>
        <taxon>Darwinuloidea</taxon>
        <taxon>Darwinulidae</taxon>
        <taxon>Darwinula</taxon>
    </lineage>
</organism>
<dbReference type="GO" id="GO:0060169">
    <property type="term" value="P:negative regulation of adenosine receptor signaling pathway"/>
    <property type="evidence" value="ECO:0007669"/>
    <property type="project" value="TreeGrafter"/>
</dbReference>
<dbReference type="GO" id="GO:0009897">
    <property type="term" value="C:external side of plasma membrane"/>
    <property type="evidence" value="ECO:0007669"/>
    <property type="project" value="TreeGrafter"/>
</dbReference>
<reference evidence="8" key="1">
    <citation type="submission" date="2020-11" db="EMBL/GenBank/DDBJ databases">
        <authorList>
            <person name="Tran Van P."/>
        </authorList>
    </citation>
    <scope>NUCLEOTIDE SEQUENCE</scope>
</reference>
<dbReference type="InterPro" id="IPR006330">
    <property type="entry name" value="Ado/ade_deaminase"/>
</dbReference>
<dbReference type="InterPro" id="IPR001365">
    <property type="entry name" value="A_deaminase_dom"/>
</dbReference>
<feature type="domain" description="Adenosine deaminase" evidence="7">
    <location>
        <begin position="3"/>
        <end position="197"/>
    </location>
</feature>
<evidence type="ECO:0000256" key="6">
    <source>
        <dbReference type="ARBA" id="ARBA00022833"/>
    </source>
</evidence>
<dbReference type="EMBL" id="LR902163">
    <property type="protein sequence ID" value="CAD7250085.1"/>
    <property type="molecule type" value="Genomic_DNA"/>
</dbReference>
<dbReference type="GO" id="GO:0006154">
    <property type="term" value="P:adenosine catabolic process"/>
    <property type="evidence" value="ECO:0007669"/>
    <property type="project" value="TreeGrafter"/>
</dbReference>
<dbReference type="SUPFAM" id="SSF51556">
    <property type="entry name" value="Metallo-dependent hydrolases"/>
    <property type="match status" value="1"/>
</dbReference>
<proteinExistence type="inferred from homology"/>
<sequence>MNKWSRDILELCEEFSHSVMGIDIAGDEAGKTLKGETEEEAMLDEEDVWAFQQAKQKGIHRTVHAGEVGPPQMVQKALDVLHAERIGHGYNVLKDSKIYQKCLLNGVHFETCPHSSYYTGAVPLATAKHPIVRFAEDGANFSISRDDPTVTMASLQEEYDLLVDWGLTEAHLVRANFNAAMASFLPEKEKQDLIAKLKGIYGMGDPENPCRTERIPETQPSVQFRTWNDR</sequence>
<evidence type="ECO:0000313" key="9">
    <source>
        <dbReference type="Proteomes" id="UP000677054"/>
    </source>
</evidence>
<accession>A0A7R9A9N1</accession>
<dbReference type="GO" id="GO:0046872">
    <property type="term" value="F:metal ion binding"/>
    <property type="evidence" value="ECO:0007669"/>
    <property type="project" value="UniProtKB-KW"/>
</dbReference>
<name>A0A7R9A9N1_9CRUS</name>
<evidence type="ECO:0000259" key="7">
    <source>
        <dbReference type="Pfam" id="PF00962"/>
    </source>
</evidence>
<evidence type="ECO:0000256" key="2">
    <source>
        <dbReference type="ARBA" id="ARBA00006676"/>
    </source>
</evidence>
<dbReference type="AlphaFoldDB" id="A0A7R9A9N1"/>
<dbReference type="GO" id="GO:0005829">
    <property type="term" value="C:cytosol"/>
    <property type="evidence" value="ECO:0007669"/>
    <property type="project" value="TreeGrafter"/>
</dbReference>
<dbReference type="GO" id="GO:0043103">
    <property type="term" value="P:hypoxanthine salvage"/>
    <property type="evidence" value="ECO:0007669"/>
    <property type="project" value="TreeGrafter"/>
</dbReference>
<dbReference type="EMBL" id="CAJPEV010002646">
    <property type="protein sequence ID" value="CAG0897614.1"/>
    <property type="molecule type" value="Genomic_DNA"/>
</dbReference>
<dbReference type="Proteomes" id="UP000677054">
    <property type="component" value="Unassembled WGS sequence"/>
</dbReference>
<dbReference type="EC" id="3.5.4.4" evidence="3"/>
<dbReference type="Pfam" id="PF00962">
    <property type="entry name" value="A_deaminase"/>
    <property type="match status" value="1"/>
</dbReference>
<evidence type="ECO:0000256" key="5">
    <source>
        <dbReference type="ARBA" id="ARBA00022801"/>
    </source>
</evidence>
<dbReference type="PANTHER" id="PTHR11409">
    <property type="entry name" value="ADENOSINE DEAMINASE"/>
    <property type="match status" value="1"/>
</dbReference>
<keyword evidence="4" id="KW-0479">Metal-binding</keyword>
<evidence type="ECO:0000313" key="8">
    <source>
        <dbReference type="EMBL" id="CAD7250085.1"/>
    </source>
</evidence>
<evidence type="ECO:0000256" key="3">
    <source>
        <dbReference type="ARBA" id="ARBA00012784"/>
    </source>
</evidence>
<dbReference type="GO" id="GO:0004000">
    <property type="term" value="F:adenosine deaminase activity"/>
    <property type="evidence" value="ECO:0007669"/>
    <property type="project" value="TreeGrafter"/>
</dbReference>